<accession>A0A0G8CK24</accession>
<dbReference type="AlphaFoldDB" id="A0A0G8CK24"/>
<dbReference type="EMBL" id="LCYN01000004">
    <property type="protein sequence ID" value="KKZ99396.1"/>
    <property type="molecule type" value="Genomic_DNA"/>
</dbReference>
<dbReference type="Proteomes" id="UP000035350">
    <property type="component" value="Unassembled WGS sequence"/>
</dbReference>
<sequence>MVDSSITLSLVLLNAIIHIYDFYYIEFVAMFFLLIYGAHLEIV</sequence>
<gene>
    <name evidence="2" type="ORF">B4147_3980</name>
</gene>
<keyword evidence="1" id="KW-0472">Membrane</keyword>
<evidence type="ECO:0000313" key="2">
    <source>
        <dbReference type="EMBL" id="KKZ99396.1"/>
    </source>
</evidence>
<keyword evidence="1" id="KW-0812">Transmembrane</keyword>
<reference evidence="2 3" key="1">
    <citation type="journal article" date="2015" name="Genome Announc.">
        <title>Next-Generation Whole-Genome Sequencing of Eight Strains of Bacillus cereus, Isolated from Food.</title>
        <authorList>
            <person name="Krawczyk A.O."/>
            <person name="de Jong A."/>
            <person name="Eijlander R.T."/>
            <person name="Berendsen E.M."/>
            <person name="Holsappel S."/>
            <person name="Wells-Bennik M.H."/>
            <person name="Kuipers O.P."/>
        </authorList>
    </citation>
    <scope>NUCLEOTIDE SEQUENCE [LARGE SCALE GENOMIC DNA]</scope>
    <source>
        <strain evidence="2 3">B4147</strain>
    </source>
</reference>
<name>A0A0G8CK24_9BACI</name>
<evidence type="ECO:0000313" key="3">
    <source>
        <dbReference type="Proteomes" id="UP000035350"/>
    </source>
</evidence>
<protein>
    <submittedName>
        <fullName evidence="2">Uncharacterized protein</fullName>
    </submittedName>
</protein>
<proteinExistence type="predicted"/>
<comment type="caution">
    <text evidence="2">The sequence shown here is derived from an EMBL/GenBank/DDBJ whole genome shotgun (WGS) entry which is preliminary data.</text>
</comment>
<organism evidence="2 3">
    <name type="scientific">Bacillus wiedmannii</name>
    <dbReference type="NCBI Taxonomy" id="1890302"/>
    <lineage>
        <taxon>Bacteria</taxon>
        <taxon>Bacillati</taxon>
        <taxon>Bacillota</taxon>
        <taxon>Bacilli</taxon>
        <taxon>Bacillales</taxon>
        <taxon>Bacillaceae</taxon>
        <taxon>Bacillus</taxon>
        <taxon>Bacillus cereus group</taxon>
    </lineage>
</organism>
<keyword evidence="1" id="KW-1133">Transmembrane helix</keyword>
<feature type="transmembrane region" description="Helical" evidence="1">
    <location>
        <begin position="12"/>
        <end position="36"/>
    </location>
</feature>
<dbReference type="PATRIC" id="fig|1396.433.peg.2865"/>
<evidence type="ECO:0000256" key="1">
    <source>
        <dbReference type="SAM" id="Phobius"/>
    </source>
</evidence>
<reference evidence="3" key="2">
    <citation type="submission" date="2015-04" db="EMBL/GenBank/DDBJ databases">
        <title>Draft Genome Sequences of Eight Spore-Forming Food Isolates of Bacillus cereus Genome sequencing.</title>
        <authorList>
            <person name="Krawcyk A.O."/>
            <person name="de Jong A."/>
            <person name="Eijlander R.T."/>
            <person name="Berendsen E.M."/>
            <person name="Holsappel S."/>
            <person name="Wells-Bennik M."/>
            <person name="Kuipers O.P."/>
        </authorList>
    </citation>
    <scope>NUCLEOTIDE SEQUENCE [LARGE SCALE GENOMIC DNA]</scope>
    <source>
        <strain evidence="3">B4147</strain>
    </source>
</reference>